<feature type="transmembrane region" description="Helical" evidence="1">
    <location>
        <begin position="192"/>
        <end position="211"/>
    </location>
</feature>
<keyword evidence="3" id="KW-1185">Reference proteome</keyword>
<accession>A0AAU9J456</accession>
<evidence type="ECO:0000256" key="1">
    <source>
        <dbReference type="SAM" id="Phobius"/>
    </source>
</evidence>
<evidence type="ECO:0000313" key="3">
    <source>
        <dbReference type="Proteomes" id="UP001162131"/>
    </source>
</evidence>
<keyword evidence="1" id="KW-1133">Transmembrane helix</keyword>
<dbReference type="EMBL" id="CAJZBQ010000016">
    <property type="protein sequence ID" value="CAG9316541.1"/>
    <property type="molecule type" value="Genomic_DNA"/>
</dbReference>
<sequence>MCESDIIKVIFYSTAGGIWTIYFIYWIINTYIKNIQHIKPLHKIITFIVIFKMMNVDFAALQSFTCRDTSDLYPYWSLGYTSTYTLYNTFLYTSFILISKGFCVTRELLDRTEVTVIAMTMGLSYLGFSAYMIQQMEFSFFLIVMIFVFFHLNVKYTIENIKSLQDRYNILRNANLPGLLSSYMMKINMLKFYLLILHIFFIEELSVILAVEIGEIVLEDSTLRYSDYINIPDEIFESIGIMIILFIFKAKDRGQLFFLSIYQDETEDQRPAPFLSARLPLGHDEAFHEENPAIVLCPQEFNPLKPYKSVMLGIPYIHHVPLSEESD</sequence>
<feature type="transmembrane region" description="Helical" evidence="1">
    <location>
        <begin position="139"/>
        <end position="158"/>
    </location>
</feature>
<evidence type="ECO:0000313" key="2">
    <source>
        <dbReference type="EMBL" id="CAG9316541.1"/>
    </source>
</evidence>
<proteinExistence type="predicted"/>
<comment type="caution">
    <text evidence="2">The sequence shown here is derived from an EMBL/GenBank/DDBJ whole genome shotgun (WGS) entry which is preliminary data.</text>
</comment>
<dbReference type="Proteomes" id="UP001162131">
    <property type="component" value="Unassembled WGS sequence"/>
</dbReference>
<keyword evidence="1" id="KW-0472">Membrane</keyword>
<feature type="transmembrane region" description="Helical" evidence="1">
    <location>
        <begin position="114"/>
        <end position="133"/>
    </location>
</feature>
<protein>
    <submittedName>
        <fullName evidence="2">Uncharacterized protein</fullName>
    </submittedName>
</protein>
<feature type="transmembrane region" description="Helical" evidence="1">
    <location>
        <begin position="44"/>
        <end position="64"/>
    </location>
</feature>
<feature type="transmembrane region" description="Helical" evidence="1">
    <location>
        <begin position="6"/>
        <end position="32"/>
    </location>
</feature>
<name>A0AAU9J456_9CILI</name>
<keyword evidence="1" id="KW-0812">Transmembrane</keyword>
<gene>
    <name evidence="2" type="ORF">BSTOLATCC_MIC16650</name>
</gene>
<organism evidence="2 3">
    <name type="scientific">Blepharisma stoltei</name>
    <dbReference type="NCBI Taxonomy" id="1481888"/>
    <lineage>
        <taxon>Eukaryota</taxon>
        <taxon>Sar</taxon>
        <taxon>Alveolata</taxon>
        <taxon>Ciliophora</taxon>
        <taxon>Postciliodesmatophora</taxon>
        <taxon>Heterotrichea</taxon>
        <taxon>Heterotrichida</taxon>
        <taxon>Blepharismidae</taxon>
        <taxon>Blepharisma</taxon>
    </lineage>
</organism>
<feature type="transmembrane region" description="Helical" evidence="1">
    <location>
        <begin position="84"/>
        <end position="102"/>
    </location>
</feature>
<feature type="transmembrane region" description="Helical" evidence="1">
    <location>
        <begin position="231"/>
        <end position="248"/>
    </location>
</feature>
<dbReference type="AlphaFoldDB" id="A0AAU9J456"/>
<reference evidence="2" key="1">
    <citation type="submission" date="2021-09" db="EMBL/GenBank/DDBJ databases">
        <authorList>
            <consortium name="AG Swart"/>
            <person name="Singh M."/>
            <person name="Singh A."/>
            <person name="Seah K."/>
            <person name="Emmerich C."/>
        </authorList>
    </citation>
    <scope>NUCLEOTIDE SEQUENCE</scope>
    <source>
        <strain evidence="2">ATCC30299</strain>
    </source>
</reference>
<dbReference type="PANTHER" id="PTHR36329">
    <property type="entry name" value="TRANSMEMBRANE PROTEIN"/>
    <property type="match status" value="1"/>
</dbReference>
<dbReference type="PANTHER" id="PTHR36329:SF1">
    <property type="entry name" value="TRANSMEMBRANE PROTEIN"/>
    <property type="match status" value="1"/>
</dbReference>